<evidence type="ECO:0000256" key="1">
    <source>
        <dbReference type="ARBA" id="ARBA00004141"/>
    </source>
</evidence>
<evidence type="ECO:0000256" key="4">
    <source>
        <dbReference type="ARBA" id="ARBA00023136"/>
    </source>
</evidence>
<name>A0A9Q0N7B8_9DIPT</name>
<comment type="caution">
    <text evidence="6">The sequence shown here is derived from an EMBL/GenBank/DDBJ whole genome shotgun (WGS) entry which is preliminary data.</text>
</comment>
<keyword evidence="4 5" id="KW-0472">Membrane</keyword>
<evidence type="ECO:0000256" key="5">
    <source>
        <dbReference type="SAM" id="Phobius"/>
    </source>
</evidence>
<keyword evidence="3 5" id="KW-1133">Transmembrane helix</keyword>
<evidence type="ECO:0000256" key="3">
    <source>
        <dbReference type="ARBA" id="ARBA00022989"/>
    </source>
</evidence>
<dbReference type="InterPro" id="IPR018499">
    <property type="entry name" value="Tetraspanin/Peripherin"/>
</dbReference>
<feature type="transmembrane region" description="Helical" evidence="5">
    <location>
        <begin position="181"/>
        <end position="199"/>
    </location>
</feature>
<dbReference type="PRINTS" id="PR00259">
    <property type="entry name" value="TMFOUR"/>
</dbReference>
<dbReference type="AlphaFoldDB" id="A0A9Q0N7B8"/>
<accession>A0A9Q0N7B8</accession>
<feature type="transmembrane region" description="Helical" evidence="5">
    <location>
        <begin position="93"/>
        <end position="116"/>
    </location>
</feature>
<reference evidence="6" key="1">
    <citation type="submission" date="2022-07" db="EMBL/GenBank/DDBJ databases">
        <authorList>
            <person name="Trinca V."/>
            <person name="Uliana J.V.C."/>
            <person name="Torres T.T."/>
            <person name="Ward R.J."/>
            <person name="Monesi N."/>
        </authorList>
    </citation>
    <scope>NUCLEOTIDE SEQUENCE</scope>
    <source>
        <strain evidence="6">HSMRA1968</strain>
        <tissue evidence="6">Whole embryos</tissue>
    </source>
</reference>
<protein>
    <submittedName>
        <fullName evidence="6">Tetraspanin-33</fullName>
    </submittedName>
</protein>
<gene>
    <name evidence="6" type="primary">tspan33_2</name>
    <name evidence="6" type="ORF">Bhyg_09208</name>
</gene>
<dbReference type="EMBL" id="WJQU01000002">
    <property type="protein sequence ID" value="KAJ6644241.1"/>
    <property type="molecule type" value="Genomic_DNA"/>
</dbReference>
<feature type="transmembrane region" description="Helical" evidence="5">
    <location>
        <begin position="55"/>
        <end position="81"/>
    </location>
</feature>
<organism evidence="6 7">
    <name type="scientific">Pseudolycoriella hygida</name>
    <dbReference type="NCBI Taxonomy" id="35572"/>
    <lineage>
        <taxon>Eukaryota</taxon>
        <taxon>Metazoa</taxon>
        <taxon>Ecdysozoa</taxon>
        <taxon>Arthropoda</taxon>
        <taxon>Hexapoda</taxon>
        <taxon>Insecta</taxon>
        <taxon>Pterygota</taxon>
        <taxon>Neoptera</taxon>
        <taxon>Endopterygota</taxon>
        <taxon>Diptera</taxon>
        <taxon>Nematocera</taxon>
        <taxon>Sciaroidea</taxon>
        <taxon>Sciaridae</taxon>
        <taxon>Pseudolycoriella</taxon>
    </lineage>
</organism>
<keyword evidence="7" id="KW-1185">Reference proteome</keyword>
<dbReference type="OrthoDB" id="9972904at2759"/>
<dbReference type="GO" id="GO:0016020">
    <property type="term" value="C:membrane"/>
    <property type="evidence" value="ECO:0007669"/>
    <property type="project" value="UniProtKB-SubCell"/>
</dbReference>
<feature type="transmembrane region" description="Helical" evidence="5">
    <location>
        <begin position="128"/>
        <end position="151"/>
    </location>
</feature>
<dbReference type="Proteomes" id="UP001151699">
    <property type="component" value="Chromosome B"/>
</dbReference>
<dbReference type="Pfam" id="PF00335">
    <property type="entry name" value="Tetraspanin"/>
    <property type="match status" value="1"/>
</dbReference>
<comment type="subcellular location">
    <subcellularLocation>
        <location evidence="1">Membrane</location>
        <topology evidence="1">Multi-pass membrane protein</topology>
    </subcellularLocation>
</comment>
<evidence type="ECO:0000313" key="7">
    <source>
        <dbReference type="Proteomes" id="UP001151699"/>
    </source>
</evidence>
<proteinExistence type="predicted"/>
<evidence type="ECO:0000313" key="6">
    <source>
        <dbReference type="EMBL" id="KAJ6644241.1"/>
    </source>
</evidence>
<sequence length="251" mass="28978">MEKEGLSVKFIKCLQLSKDCVSNGCHNFSNYINKRYMERKEKGQNEKLKMTIVKYVLVFVNLFYMVTSLVLVDIGVIGQIIHKNFYLWPGFNMLLLSMYWVATGVILLFVSLFGIIGAFRESVIWINIYGILMTVAFVLQISNAIFSFQLIGRSYSVAYEGVKYLMEEYAYSSFARSRMDWIQANMLGIALAFVASRFMQKTKTVIEKKQCEELGNVATNMETMKNMETDCENREKVFEIVETVDENIKTV</sequence>
<evidence type="ECO:0000256" key="2">
    <source>
        <dbReference type="ARBA" id="ARBA00022692"/>
    </source>
</evidence>
<keyword evidence="2 5" id="KW-0812">Transmembrane</keyword>